<dbReference type="RefSeq" id="WP_154122496.1">
    <property type="nucleotide sequence ID" value="NZ_WJXB01000018.1"/>
</dbReference>
<dbReference type="InterPro" id="IPR008928">
    <property type="entry name" value="6-hairpin_glycosidase_sf"/>
</dbReference>
<accession>A0A7X2L525</accession>
<dbReference type="Pfam" id="PF21307">
    <property type="entry name" value="Glyco_hydro_95_C"/>
    <property type="match status" value="1"/>
</dbReference>
<dbReference type="SUPFAM" id="SSF48208">
    <property type="entry name" value="Six-hairpin glycosidases"/>
    <property type="match status" value="1"/>
</dbReference>
<dbReference type="InterPro" id="IPR054363">
    <property type="entry name" value="GH95_cat"/>
</dbReference>
<gene>
    <name evidence="4" type="ORF">GJB61_29000</name>
</gene>
<organism evidence="4 5">
    <name type="scientific">Paenibacillus monticola</name>
    <dbReference type="NCBI Taxonomy" id="2666075"/>
    <lineage>
        <taxon>Bacteria</taxon>
        <taxon>Bacillati</taxon>
        <taxon>Bacillota</taxon>
        <taxon>Bacilli</taxon>
        <taxon>Bacillales</taxon>
        <taxon>Paenibacillaceae</taxon>
        <taxon>Paenibacillus</taxon>
    </lineage>
</organism>
<keyword evidence="4" id="KW-0378">Hydrolase</keyword>
<dbReference type="InterPro" id="IPR013780">
    <property type="entry name" value="Glyco_hydro_b"/>
</dbReference>
<name>A0A7X2L525_9BACL</name>
<feature type="domain" description="Glycosyl hydrolase family 95 catalytic" evidence="3">
    <location>
        <begin position="296"/>
        <end position="701"/>
    </location>
</feature>
<dbReference type="InterPro" id="IPR027414">
    <property type="entry name" value="GH95_N_dom"/>
</dbReference>
<sequence length="798" mass="87863">MGGDVRVKDSNNNRKILWYSKPAAVWEEALPIGNGSLGGMVFGGIDEEVIQLNEDTLWSGFPRDTANYEALRHVASARKLVAEGSYTEAEALIEAKMLGRRTESYQPLGDLRIKLYTDSPAENYRRDLNLDTGIASVFYTVGAVSIVREVFSSRPDGLIAVNIRAEGEDHNAILPQITAELTSPHPCDVQVIKGSKLLMTGRAPSHVADNYVGDHPRAVLYEEDCGLSFAVALEVRTEGGTLRAEDGRLILTGAHSVTFLLPAATDYAGYDRMPGAGGILPSALCLDQLSAAPAAYTELRNRHVSDHQSLFHRVELMLESPERLFSDEPTDVRLEQYRGGQTDLELEALLFHYGRYLMIAGSRPGTQALNLQGIWNPSIQPPWNSNYTTNINTEMNYWPAEICALGECHEPLIDLISELSVTGGRTAAIHYGARGWVVHHNTDLWRMSSPSDGMAMWAFWPMGGVWLSRHVYERYAFRPDHDYLQDTAYPLLKGAALFCLDWLVELPDGRLTTGLSTSPENVFLTADGTSCSVSAGSTMDLSLAAECFNHFIKTAEILRMDADLRQVLTLKLPLLAHPGIAPDGRMREWNDDFAEKELGHRHVSHLYDLFPGNVISPSKTPELAQAASLSLAQRLKSGGGHTGWSAAWLLNLYARLNEGENAYRCLRRILQDSSLPNLFGNHPPFQIDGNFGVTAGIAEMLLQSHQGQLELLPALPENWSAGSVKGLVARGGFVVDIEWSGGQLTKAELTSTHGHPCRIHYLQPFNVLSQDGLLIDAAREFRTVIGGVYRITPGLKEI</sequence>
<dbReference type="Pfam" id="PF22124">
    <property type="entry name" value="Glyco_hydro_95_cat"/>
    <property type="match status" value="1"/>
</dbReference>
<proteinExistence type="predicted"/>
<evidence type="ECO:0000259" key="1">
    <source>
        <dbReference type="Pfam" id="PF14498"/>
    </source>
</evidence>
<dbReference type="PANTHER" id="PTHR31084">
    <property type="entry name" value="ALPHA-L-FUCOSIDASE 2"/>
    <property type="match status" value="1"/>
</dbReference>
<dbReference type="InterPro" id="IPR049053">
    <property type="entry name" value="AFCA-like_C"/>
</dbReference>
<protein>
    <submittedName>
        <fullName evidence="4">Glycoside hydrolase family 95 protein</fullName>
    </submittedName>
</protein>
<dbReference type="AlphaFoldDB" id="A0A7X2L525"/>
<dbReference type="EMBL" id="WJXB01000018">
    <property type="protein sequence ID" value="MRN56993.1"/>
    <property type="molecule type" value="Genomic_DNA"/>
</dbReference>
<dbReference type="Gene3D" id="2.70.98.50">
    <property type="entry name" value="putative glycoside hydrolase family protein from bacillus halodurans"/>
    <property type="match status" value="1"/>
</dbReference>
<evidence type="ECO:0000313" key="5">
    <source>
        <dbReference type="Proteomes" id="UP000463051"/>
    </source>
</evidence>
<dbReference type="FunFam" id="1.50.10.10:FF:000028">
    <property type="entry name" value="Alpha-L-fucosidase 2"/>
    <property type="match status" value="1"/>
</dbReference>
<keyword evidence="5" id="KW-1185">Reference proteome</keyword>
<dbReference type="GO" id="GO:0005975">
    <property type="term" value="P:carbohydrate metabolic process"/>
    <property type="evidence" value="ECO:0007669"/>
    <property type="project" value="InterPro"/>
</dbReference>
<dbReference type="Gene3D" id="2.60.40.1180">
    <property type="entry name" value="Golgi alpha-mannosidase II"/>
    <property type="match status" value="1"/>
</dbReference>
<dbReference type="PANTHER" id="PTHR31084:SF0">
    <property type="entry name" value="ALPHA-L-FUCOSIDASE 2"/>
    <property type="match status" value="1"/>
</dbReference>
<evidence type="ECO:0000259" key="3">
    <source>
        <dbReference type="Pfam" id="PF22124"/>
    </source>
</evidence>
<evidence type="ECO:0000313" key="4">
    <source>
        <dbReference type="EMBL" id="MRN56993.1"/>
    </source>
</evidence>
<feature type="domain" description="Alpha fucosidase A-like C-terminal" evidence="2">
    <location>
        <begin position="703"/>
        <end position="773"/>
    </location>
</feature>
<dbReference type="GO" id="GO:0004560">
    <property type="term" value="F:alpha-L-fucosidase activity"/>
    <property type="evidence" value="ECO:0007669"/>
    <property type="project" value="InterPro"/>
</dbReference>
<feature type="domain" description="Glycosyl hydrolase family 95 N-terminal" evidence="1">
    <location>
        <begin position="17"/>
        <end position="269"/>
    </location>
</feature>
<evidence type="ECO:0000259" key="2">
    <source>
        <dbReference type="Pfam" id="PF21307"/>
    </source>
</evidence>
<dbReference type="Pfam" id="PF14498">
    <property type="entry name" value="Glyco_hyd_65N_2"/>
    <property type="match status" value="1"/>
</dbReference>
<dbReference type="PIRSF" id="PIRSF007663">
    <property type="entry name" value="UCP007663"/>
    <property type="match status" value="1"/>
</dbReference>
<dbReference type="InterPro" id="IPR016518">
    <property type="entry name" value="Alpha-L-fucosidase"/>
</dbReference>
<dbReference type="Proteomes" id="UP000463051">
    <property type="component" value="Unassembled WGS sequence"/>
</dbReference>
<comment type="caution">
    <text evidence="4">The sequence shown here is derived from an EMBL/GenBank/DDBJ whole genome shotgun (WGS) entry which is preliminary data.</text>
</comment>
<reference evidence="4 5" key="1">
    <citation type="submission" date="2019-11" db="EMBL/GenBank/DDBJ databases">
        <title>Paenibacillus monticola sp. nov., a novel PGPR strain isolated from mountain sample in China.</title>
        <authorList>
            <person name="Zhao Q."/>
            <person name="Li H.-P."/>
            <person name="Zhang J.-L."/>
        </authorList>
    </citation>
    <scope>NUCLEOTIDE SEQUENCE [LARGE SCALE GENOMIC DNA]</scope>
    <source>
        <strain evidence="4 5">LC-T2</strain>
    </source>
</reference>